<dbReference type="SUPFAM" id="SSF53448">
    <property type="entry name" value="Nucleotide-diphospho-sugar transferases"/>
    <property type="match status" value="1"/>
</dbReference>
<comment type="caution">
    <text evidence="3">The sequence shown here is derived from an EMBL/GenBank/DDBJ whole genome shotgun (WGS) entry which is preliminary data.</text>
</comment>
<evidence type="ECO:0000313" key="4">
    <source>
        <dbReference type="Proteomes" id="UP000277671"/>
    </source>
</evidence>
<proteinExistence type="predicted"/>
<gene>
    <name evidence="3" type="ORF">BDK92_6853</name>
</gene>
<dbReference type="Proteomes" id="UP000277671">
    <property type="component" value="Unassembled WGS sequence"/>
</dbReference>
<feature type="region of interest" description="Disordered" evidence="1">
    <location>
        <begin position="1"/>
        <end position="22"/>
    </location>
</feature>
<feature type="region of interest" description="Disordered" evidence="1">
    <location>
        <begin position="613"/>
        <end position="637"/>
    </location>
</feature>
<dbReference type="Gene3D" id="3.90.550.10">
    <property type="entry name" value="Spore Coat Polysaccharide Biosynthesis Protein SpsA, Chain A"/>
    <property type="match status" value="1"/>
</dbReference>
<protein>
    <submittedName>
        <fullName evidence="3">Glycosyltransferase involved in cell wall biosynthesis</fullName>
    </submittedName>
</protein>
<dbReference type="GO" id="GO:0016740">
    <property type="term" value="F:transferase activity"/>
    <property type="evidence" value="ECO:0007669"/>
    <property type="project" value="UniProtKB-KW"/>
</dbReference>
<name>A0A495JVR5_9ACTN</name>
<dbReference type="InterPro" id="IPR029044">
    <property type="entry name" value="Nucleotide-diphossugar_trans"/>
</dbReference>
<accession>A0A495JVR5</accession>
<feature type="region of interest" description="Disordered" evidence="1">
    <location>
        <begin position="233"/>
        <end position="276"/>
    </location>
</feature>
<dbReference type="AlphaFoldDB" id="A0A495JVR5"/>
<dbReference type="OrthoDB" id="6713581at2"/>
<evidence type="ECO:0000259" key="2">
    <source>
        <dbReference type="Pfam" id="PF00535"/>
    </source>
</evidence>
<dbReference type="RefSeq" id="WP_121160413.1">
    <property type="nucleotide sequence ID" value="NZ_RBKT01000001.1"/>
</dbReference>
<feature type="domain" description="Glycosyltransferase 2-like" evidence="2">
    <location>
        <begin position="393"/>
        <end position="485"/>
    </location>
</feature>
<sequence length="637" mass="68047">MPKATTESSGAHPGGTWRLVNGPRPALSERVGRLVGLRVLRFPGSRGVLVVAGTMDRLHELLPQPRALTPTSRARIVVAYWRRPRKAWSGRIGPVDYLIRQRVALPRLGRGTATVRLRLSEPLPLREVLRGAVHALAPTLPLPAPVSANLTSQGGTTAYLPTQLGAAVVTDALPLSTDIRAHDIVLRHPGVTAADGPVDERPYAVAVPTGRHGAQTPGGESVVLVDARRINPRGRRGGSYRPEAGTVRLDLEPTGRPARRPRAESDRRPLGGPGLDATTLATLRQVSLVECPPLTDERPFDTAALLVQLAMTGAVLRVPALPPRVAELLAPELRAVLATAPPVDDPLALEARSVRQRRAAMRGHAAGFALPRVAADALPELNRPPSVSAILATRRPEMLAGAVRAMIDQTYPELEIILCLHGIDLPTEVATMLTGSGRPYEIVRVAGTTGFGAALGEATRRARGSLVTKFDDDDSYGTEHVWDLVLARHYSGATLVGKGTEFVFLETLGVTVRRPSGVPESNGEMVAGGTMLLAKGDLEAVGGWRPVPRSVDYGVIERLRRDGAVIYRTHPLGYIYHRRESGHTWDPGQQYFLDTAFARWPGIPTEAFANPVAEGTGPVPEPLGAPLEVAGPGQLGG</sequence>
<keyword evidence="3" id="KW-0808">Transferase</keyword>
<dbReference type="Pfam" id="PF00535">
    <property type="entry name" value="Glycos_transf_2"/>
    <property type="match status" value="1"/>
</dbReference>
<dbReference type="EMBL" id="RBKT01000001">
    <property type="protein sequence ID" value="RKR92412.1"/>
    <property type="molecule type" value="Genomic_DNA"/>
</dbReference>
<evidence type="ECO:0000256" key="1">
    <source>
        <dbReference type="SAM" id="MobiDB-lite"/>
    </source>
</evidence>
<dbReference type="InterPro" id="IPR001173">
    <property type="entry name" value="Glyco_trans_2-like"/>
</dbReference>
<dbReference type="CDD" id="cd00761">
    <property type="entry name" value="Glyco_tranf_GTA_type"/>
    <property type="match status" value="1"/>
</dbReference>
<evidence type="ECO:0000313" key="3">
    <source>
        <dbReference type="EMBL" id="RKR92412.1"/>
    </source>
</evidence>
<reference evidence="3 4" key="1">
    <citation type="submission" date="2018-10" db="EMBL/GenBank/DDBJ databases">
        <title>Sequencing the genomes of 1000 actinobacteria strains.</title>
        <authorList>
            <person name="Klenk H.-P."/>
        </authorList>
    </citation>
    <scope>NUCLEOTIDE SEQUENCE [LARGE SCALE GENOMIC DNA]</scope>
    <source>
        <strain evidence="3 4">DSM 45175</strain>
    </source>
</reference>
<keyword evidence="4" id="KW-1185">Reference proteome</keyword>
<organism evidence="3 4">
    <name type="scientific">Micromonospora pisi</name>
    <dbReference type="NCBI Taxonomy" id="589240"/>
    <lineage>
        <taxon>Bacteria</taxon>
        <taxon>Bacillati</taxon>
        <taxon>Actinomycetota</taxon>
        <taxon>Actinomycetes</taxon>
        <taxon>Micromonosporales</taxon>
        <taxon>Micromonosporaceae</taxon>
        <taxon>Micromonospora</taxon>
    </lineage>
</organism>